<feature type="active site" description="Charge relay system" evidence="6">
    <location>
        <position position="222"/>
    </location>
</feature>
<keyword evidence="2 6" id="KW-0645">Protease</keyword>
<evidence type="ECO:0000313" key="11">
    <source>
        <dbReference type="EMBL" id="KAK1536066.1"/>
    </source>
</evidence>
<dbReference type="PROSITE" id="PS51892">
    <property type="entry name" value="SUBTILASE"/>
    <property type="match status" value="1"/>
</dbReference>
<dbReference type="GeneID" id="85377772"/>
<keyword evidence="4 6" id="KW-0378">Hydrolase</keyword>
<dbReference type="PANTHER" id="PTHR43806">
    <property type="entry name" value="PEPTIDASE S8"/>
    <property type="match status" value="1"/>
</dbReference>
<dbReference type="Gene3D" id="2.60.40.1710">
    <property type="entry name" value="Subtilisin-like superfamily"/>
    <property type="match status" value="1"/>
</dbReference>
<dbReference type="InterPro" id="IPR050131">
    <property type="entry name" value="Peptidase_S8_subtilisin-like"/>
</dbReference>
<gene>
    <name evidence="11" type="ORF">CPAR01_09608</name>
</gene>
<evidence type="ECO:0000256" key="3">
    <source>
        <dbReference type="ARBA" id="ARBA00022729"/>
    </source>
</evidence>
<sequence length="1026" mass="110258">MRFLVILLHLAVAFALAIVEQTNITNEVPRIVLVELTERAQQNPDIVFNIIEQRLFEHECIFTRRHTFSSSFFRGFSFGLSCEGDREIVRSEILPMIQSLDVVKKASFASRSHQTPQRGQQRPQQQHGALPGETTHIVKRQATTTAANSGLYESPTLPTHNDTGVSRLHAEGTLGNGINIAVIDTGFDLASPGLSQTRVTYNYNYVEDAFNFRGDNCINFLHGTHVLGIIAAESEERKFGVVGVAPNVTVELYGLDPCEGAAPGGLDDLMAAIESASSKGVDLIMIGYGIGLAFEEEPVARLVSQAVANGTAVTVASGNAGPGLFTGGSPANARGAAAIGSADNSATPYYTWRANFTSGDDAGFVRYAPQFPANFPAGNNLTLWSPGPAEGLPEGCNPAPGGFVPPADPAHTIMLIEEDHCWLSPGNTSTRLALGLGIPYVLRYQPASASVVDGMQWRPGFAEYSRDYKGIARISNEDGLFLASLLSNGSSVRISVPSNISEAHEEVLYRDNDISGGFVSGFSSWGPTPEGKSYPSFITPGENILSTFLPRYGGVAVVGGTSMSNPFAVGVYALVKERHPDYDPQQILAVVASTAKPVRFIDDARQRKEFLAPVFSQGGGLVDAWDAVHTASLVNISSLDFNDTAHRPEALTLSLKNTGTETLKYELRHLGAASGYILSETDPYGLSGAEGHPVYADVDISPAEVELAPGRSISISVSVRSNPSLPATSRGIFFGGYIEIVSSASEANTLTVPYTGFGTPLVDIPMINPNASHLVKVNTDTQVDTEVPPDTLFTCLFNGTIPKPAWPVTCDLGFPGFRKVFVTASREYTYDLVSAETGEDVLAGTFRGSAGNWAAPSSWWVWDGSEENRKYVPPGSYFWRLEMDRRQCIRADHICRLSLSFNSENLARHVVTASSNIGVGAPIAIAADGFAYECPYDVLVLTHGNGVDAGEEGSKSGEDDGGFHFVIAMGRMLADEATFEPAFLRRILAVETYARTREFNFIQVPYLFSSFKSCARAESEGPKAVA</sequence>
<evidence type="ECO:0000256" key="1">
    <source>
        <dbReference type="ARBA" id="ARBA00011073"/>
    </source>
</evidence>
<comment type="similarity">
    <text evidence="1 6">Belongs to the peptidase S8 family.</text>
</comment>
<evidence type="ECO:0000256" key="5">
    <source>
        <dbReference type="ARBA" id="ARBA00022825"/>
    </source>
</evidence>
<feature type="chain" id="PRO_5046693646" evidence="8">
    <location>
        <begin position="18"/>
        <end position="1026"/>
    </location>
</feature>
<feature type="region of interest" description="Disordered" evidence="7">
    <location>
        <begin position="111"/>
        <end position="131"/>
    </location>
</feature>
<evidence type="ECO:0000259" key="10">
    <source>
        <dbReference type="Pfam" id="PF06280"/>
    </source>
</evidence>
<evidence type="ECO:0000256" key="6">
    <source>
        <dbReference type="PROSITE-ProRule" id="PRU01240"/>
    </source>
</evidence>
<dbReference type="SUPFAM" id="SSF52743">
    <property type="entry name" value="Subtilisin-like"/>
    <property type="match status" value="1"/>
</dbReference>
<dbReference type="InterPro" id="IPR015500">
    <property type="entry name" value="Peptidase_S8_subtilisin-rel"/>
</dbReference>
<feature type="active site" description="Charge relay system" evidence="6">
    <location>
        <position position="562"/>
    </location>
</feature>
<evidence type="ECO:0000256" key="2">
    <source>
        <dbReference type="ARBA" id="ARBA00022670"/>
    </source>
</evidence>
<evidence type="ECO:0000313" key="12">
    <source>
        <dbReference type="Proteomes" id="UP001241169"/>
    </source>
</evidence>
<dbReference type="InterPro" id="IPR000209">
    <property type="entry name" value="Peptidase_S8/S53_dom"/>
</dbReference>
<dbReference type="PANTHER" id="PTHR43806:SF11">
    <property type="entry name" value="CEREVISIN-RELATED"/>
    <property type="match status" value="1"/>
</dbReference>
<protein>
    <submittedName>
        <fullName evidence="11">Serine endopeptidase</fullName>
    </submittedName>
</protein>
<evidence type="ECO:0000256" key="8">
    <source>
        <dbReference type="SAM" id="SignalP"/>
    </source>
</evidence>
<feature type="compositionally biased region" description="Low complexity" evidence="7">
    <location>
        <begin position="113"/>
        <end position="128"/>
    </location>
</feature>
<feature type="domain" description="Peptidase S8/S53" evidence="9">
    <location>
        <begin position="175"/>
        <end position="603"/>
    </location>
</feature>
<dbReference type="InterPro" id="IPR010435">
    <property type="entry name" value="C5a/SBT2-like_Fn3"/>
</dbReference>
<evidence type="ECO:0000256" key="4">
    <source>
        <dbReference type="ARBA" id="ARBA00022801"/>
    </source>
</evidence>
<dbReference type="Gene3D" id="3.40.50.200">
    <property type="entry name" value="Peptidase S8/S53 domain"/>
    <property type="match status" value="2"/>
</dbReference>
<keyword evidence="12" id="KW-1185">Reference proteome</keyword>
<feature type="signal peptide" evidence="8">
    <location>
        <begin position="1"/>
        <end position="17"/>
    </location>
</feature>
<feature type="active site" description="Charge relay system" evidence="6">
    <location>
        <position position="184"/>
    </location>
</feature>
<dbReference type="Pfam" id="PF06280">
    <property type="entry name" value="fn3_5"/>
    <property type="match status" value="1"/>
</dbReference>
<dbReference type="InterPro" id="IPR036852">
    <property type="entry name" value="Peptidase_S8/S53_dom_sf"/>
</dbReference>
<proteinExistence type="inferred from homology"/>
<evidence type="ECO:0000259" key="9">
    <source>
        <dbReference type="Pfam" id="PF00082"/>
    </source>
</evidence>
<accession>A0ABQ9SH68</accession>
<dbReference type="EMBL" id="MOPA01000007">
    <property type="protein sequence ID" value="KAK1536066.1"/>
    <property type="molecule type" value="Genomic_DNA"/>
</dbReference>
<reference evidence="11 12" key="1">
    <citation type="submission" date="2016-10" db="EMBL/GenBank/DDBJ databases">
        <title>The genome sequence of Colletotrichum fioriniae PJ7.</title>
        <authorList>
            <person name="Baroncelli R."/>
        </authorList>
    </citation>
    <scope>NUCLEOTIDE SEQUENCE [LARGE SCALE GENOMIC DNA]</scope>
    <source>
        <strain evidence="11 12">IMI 384185</strain>
    </source>
</reference>
<comment type="caution">
    <text evidence="11">The sequence shown here is derived from an EMBL/GenBank/DDBJ whole genome shotgun (WGS) entry which is preliminary data.</text>
</comment>
<name>A0ABQ9SH68_9PEZI</name>
<dbReference type="RefSeq" id="XP_060348003.1">
    <property type="nucleotide sequence ID" value="XM_060493873.1"/>
</dbReference>
<feature type="domain" description="C5a peptidase/Subtilisin-like protease SBT2-like Fn3-like" evidence="10">
    <location>
        <begin position="641"/>
        <end position="755"/>
    </location>
</feature>
<keyword evidence="5 6" id="KW-0720">Serine protease</keyword>
<dbReference type="PRINTS" id="PR00723">
    <property type="entry name" value="SUBTILISIN"/>
</dbReference>
<organism evidence="11 12">
    <name type="scientific">Colletotrichum paranaense</name>
    <dbReference type="NCBI Taxonomy" id="1914294"/>
    <lineage>
        <taxon>Eukaryota</taxon>
        <taxon>Fungi</taxon>
        <taxon>Dikarya</taxon>
        <taxon>Ascomycota</taxon>
        <taxon>Pezizomycotina</taxon>
        <taxon>Sordariomycetes</taxon>
        <taxon>Hypocreomycetidae</taxon>
        <taxon>Glomerellales</taxon>
        <taxon>Glomerellaceae</taxon>
        <taxon>Colletotrichum</taxon>
        <taxon>Colletotrichum acutatum species complex</taxon>
    </lineage>
</organism>
<dbReference type="InterPro" id="IPR023828">
    <property type="entry name" value="Peptidase_S8_Ser-AS"/>
</dbReference>
<dbReference type="Pfam" id="PF00082">
    <property type="entry name" value="Peptidase_S8"/>
    <property type="match status" value="1"/>
</dbReference>
<evidence type="ECO:0000256" key="7">
    <source>
        <dbReference type="SAM" id="MobiDB-lite"/>
    </source>
</evidence>
<keyword evidence="3 8" id="KW-0732">Signal</keyword>
<dbReference type="Proteomes" id="UP001241169">
    <property type="component" value="Unassembled WGS sequence"/>
</dbReference>
<dbReference type="PROSITE" id="PS00138">
    <property type="entry name" value="SUBTILASE_SER"/>
    <property type="match status" value="1"/>
</dbReference>